<dbReference type="RefSeq" id="WP_095616768.1">
    <property type="nucleotide sequence ID" value="NZ_NSKD01000002.1"/>
</dbReference>
<evidence type="ECO:0000313" key="2">
    <source>
        <dbReference type="Proteomes" id="UP000218896"/>
    </source>
</evidence>
<dbReference type="AlphaFoldDB" id="A0A2A2F8V7"/>
<dbReference type="Proteomes" id="UP000218896">
    <property type="component" value="Unassembled WGS sequence"/>
</dbReference>
<name>A0A2A2F8V7_9GAMM</name>
<accession>A0A2A2F8V7</accession>
<protein>
    <submittedName>
        <fullName evidence="1">Uncharacterized protein</fullName>
    </submittedName>
</protein>
<proteinExistence type="predicted"/>
<evidence type="ECO:0000313" key="1">
    <source>
        <dbReference type="EMBL" id="PAU81042.1"/>
    </source>
</evidence>
<reference evidence="1 2" key="1">
    <citation type="submission" date="2017-08" db="EMBL/GenBank/DDBJ databases">
        <title>Halovibrio sewagensis sp. nov., isolated from wastewater of high salinity.</title>
        <authorList>
            <person name="Dong X."/>
            <person name="Zhang G."/>
        </authorList>
    </citation>
    <scope>NUCLEOTIDE SEQUENCE [LARGE SCALE GENOMIC DNA]</scope>
    <source>
        <strain evidence="1 2">YL5-2</strain>
    </source>
</reference>
<comment type="caution">
    <text evidence="1">The sequence shown here is derived from an EMBL/GenBank/DDBJ whole genome shotgun (WGS) entry which is preliminary data.</text>
</comment>
<keyword evidence="2" id="KW-1185">Reference proteome</keyword>
<dbReference type="EMBL" id="NSKD01000002">
    <property type="protein sequence ID" value="PAU81042.1"/>
    <property type="molecule type" value="Genomic_DNA"/>
</dbReference>
<organism evidence="1 2">
    <name type="scientific">Halovibrio salipaludis</name>
    <dbReference type="NCBI Taxonomy" id="2032626"/>
    <lineage>
        <taxon>Bacteria</taxon>
        <taxon>Pseudomonadati</taxon>
        <taxon>Pseudomonadota</taxon>
        <taxon>Gammaproteobacteria</taxon>
        <taxon>Oceanospirillales</taxon>
        <taxon>Halomonadaceae</taxon>
        <taxon>Halovibrio</taxon>
    </lineage>
</organism>
<sequence length="66" mass="7803">MITHDQQDFYNLVAQPLPHPFRARVYNHTGRHIATLYERTRDTLQARAQRFCSAIGRGWAEYPDDE</sequence>
<gene>
    <name evidence="1" type="ORF">CK501_05625</name>
</gene>